<dbReference type="SUPFAM" id="SSF52440">
    <property type="entry name" value="PreATP-grasp domain"/>
    <property type="match status" value="1"/>
</dbReference>
<evidence type="ECO:0000256" key="5">
    <source>
        <dbReference type="ARBA" id="ARBA00022842"/>
    </source>
</evidence>
<dbReference type="GO" id="GO:0016874">
    <property type="term" value="F:ligase activity"/>
    <property type="evidence" value="ECO:0007669"/>
    <property type="project" value="UniProtKB-KW"/>
</dbReference>
<dbReference type="Pfam" id="PF03738">
    <property type="entry name" value="GSP_synth"/>
    <property type="match status" value="1"/>
</dbReference>
<dbReference type="InterPro" id="IPR016185">
    <property type="entry name" value="PreATP-grasp_dom_sf"/>
</dbReference>
<dbReference type="OrthoDB" id="9765517at2"/>
<proteinExistence type="predicted"/>
<keyword evidence="3" id="KW-0547">Nucleotide-binding</keyword>
<sequence>MSPADSVFEYLDQSGLERAPRVEQLHKLGFTWADLEDEEYWLDAVAVMRGETYKELEDASVKLWGILDKAVRYLHRRHDLYDLLGIPPVLWQMLDDTPLPEPGLISRYARFDFAVAGDGTIKLLELNADTPTGYVEASIATPWICGQAGIPSRNNGMKERLAAAWSIERPDTAACVAYGTHQEDSGTIEALVAHSGLDIRCVDCLDLWIDEGTVRDAEDRIIKRMFALYPKEWMAVDDGGEALAYAIESGQLQLFNGPHSILLQSKGLIAAVWGMYELGLLFSEEERLAIASYILPTYNKPVFSGSFVSKSVFGREGGSVRIFDDSGSLELADEDGFDSSVLFPTVYQKRAELARIQTPEGELHLLTGMFVINGVPCGLLGRAGGPITGNASHFIALGVRELEDEQG</sequence>
<evidence type="ECO:0000259" key="6">
    <source>
        <dbReference type="Pfam" id="PF03738"/>
    </source>
</evidence>
<dbReference type="GO" id="GO:0005524">
    <property type="term" value="F:ATP binding"/>
    <property type="evidence" value="ECO:0007669"/>
    <property type="project" value="UniProtKB-KW"/>
</dbReference>
<dbReference type="eggNOG" id="COG0754">
    <property type="taxonomic scope" value="Bacteria"/>
</dbReference>
<keyword evidence="4" id="KW-0067">ATP-binding</keyword>
<evidence type="ECO:0000256" key="1">
    <source>
        <dbReference type="ARBA" id="ARBA00022598"/>
    </source>
</evidence>
<gene>
    <name evidence="7" type="ORF">PGRAT_31210</name>
</gene>
<dbReference type="Proteomes" id="UP000029500">
    <property type="component" value="Chromosome"/>
</dbReference>
<keyword evidence="5" id="KW-0460">Magnesium</keyword>
<dbReference type="HOGENOM" id="CLU_036484_0_0_9"/>
<dbReference type="KEGG" id="pgm:PGRAT_31210"/>
<dbReference type="InterPro" id="IPR005494">
    <property type="entry name" value="GSPS_pre-ATP-grasp-like_dom"/>
</dbReference>
<evidence type="ECO:0000256" key="3">
    <source>
        <dbReference type="ARBA" id="ARBA00022741"/>
    </source>
</evidence>
<name>A0A089MJ53_9BACL</name>
<dbReference type="AlphaFoldDB" id="A0A089MJ53"/>
<dbReference type="EMBL" id="CP009287">
    <property type="protein sequence ID" value="AIQ71553.1"/>
    <property type="molecule type" value="Genomic_DNA"/>
</dbReference>
<organism evidence="7 8">
    <name type="scientific">Paenibacillus graminis</name>
    <dbReference type="NCBI Taxonomy" id="189425"/>
    <lineage>
        <taxon>Bacteria</taxon>
        <taxon>Bacillati</taxon>
        <taxon>Bacillota</taxon>
        <taxon>Bacilli</taxon>
        <taxon>Bacillales</taxon>
        <taxon>Paenibacillaceae</taxon>
        <taxon>Paenibacillus</taxon>
    </lineage>
</organism>
<evidence type="ECO:0000256" key="2">
    <source>
        <dbReference type="ARBA" id="ARBA00022723"/>
    </source>
</evidence>
<accession>A0A089MJ53</accession>
<keyword evidence="1" id="KW-0436">Ligase</keyword>
<protein>
    <submittedName>
        <fullName evidence="7">Glutathionylspermidine synthase</fullName>
    </submittedName>
</protein>
<feature type="domain" description="Glutathionylspermidine synthase pre-ATP-grasp-like" evidence="6">
    <location>
        <begin position="23"/>
        <end position="396"/>
    </location>
</feature>
<dbReference type="Gene3D" id="3.30.1490.330">
    <property type="match status" value="1"/>
</dbReference>
<reference evidence="7 8" key="1">
    <citation type="submission" date="2014-08" db="EMBL/GenBank/DDBJ databases">
        <title>Comparative genomics of the Paenibacillus odorifer group.</title>
        <authorList>
            <person name="den Bakker H.C."/>
            <person name="Tsai Y.-C."/>
            <person name="Martin N."/>
            <person name="Korlach J."/>
            <person name="Wiedmann M."/>
        </authorList>
    </citation>
    <scope>NUCLEOTIDE SEQUENCE [LARGE SCALE GENOMIC DNA]</scope>
    <source>
        <strain evidence="7 8">DSM 15220</strain>
    </source>
</reference>
<dbReference type="GO" id="GO:0046872">
    <property type="term" value="F:metal ion binding"/>
    <property type="evidence" value="ECO:0007669"/>
    <property type="project" value="UniProtKB-KW"/>
</dbReference>
<keyword evidence="2" id="KW-0479">Metal-binding</keyword>
<dbReference type="STRING" id="189425.PGRAT_31210"/>
<keyword evidence="8" id="KW-1185">Reference proteome</keyword>
<evidence type="ECO:0000313" key="8">
    <source>
        <dbReference type="Proteomes" id="UP000029500"/>
    </source>
</evidence>
<dbReference type="SUPFAM" id="SSF56059">
    <property type="entry name" value="Glutathione synthetase ATP-binding domain-like"/>
    <property type="match status" value="1"/>
</dbReference>
<evidence type="ECO:0000256" key="4">
    <source>
        <dbReference type="ARBA" id="ARBA00022840"/>
    </source>
</evidence>
<evidence type="ECO:0000313" key="7">
    <source>
        <dbReference type="EMBL" id="AIQ71553.1"/>
    </source>
</evidence>
<dbReference type="RefSeq" id="WP_025707831.1">
    <property type="nucleotide sequence ID" value="NZ_CP009287.1"/>
</dbReference>